<dbReference type="PANTHER" id="PTHR43459">
    <property type="entry name" value="ENOYL-COA HYDRATASE"/>
    <property type="match status" value="1"/>
</dbReference>
<dbReference type="PANTHER" id="PTHR43459:SF1">
    <property type="entry name" value="EG:BACN32G11.4 PROTEIN"/>
    <property type="match status" value="1"/>
</dbReference>
<sequence>MLFPHLVLAAIAALATPISSLELPKYKGLKTSLNSSILRVTFHNPSSPVNLWNQDTQDDLTDLVSRLQRDNETKVVIFNSDVPRFFMAHLDLSLPITIGAVQGRARGAGNELLVALDMRFATKTDTVFGQPEVGSGLFPGGGGSQYLPGLIGRGRAMEYVLSSKDISASDAERIGWINKAFDTDAELSDYVDKLAARISLFPLTALYGAKRSINRAVAPPLKHLLADGREFFKQQSDPLAQEIGKRAAALITNETVVEVELNLADAIPLLYQ</sequence>
<gene>
    <name evidence="2" type="ORF">B0T10DRAFT_411801</name>
</gene>
<accession>A0A9P8VVS6</accession>
<dbReference type="Proteomes" id="UP000777438">
    <property type="component" value="Unassembled WGS sequence"/>
</dbReference>
<evidence type="ECO:0000313" key="2">
    <source>
        <dbReference type="EMBL" id="KAH6880822.1"/>
    </source>
</evidence>
<evidence type="ECO:0000313" key="3">
    <source>
        <dbReference type="Proteomes" id="UP000777438"/>
    </source>
</evidence>
<dbReference type="OrthoDB" id="410701at2759"/>
<dbReference type="InterPro" id="IPR001753">
    <property type="entry name" value="Enoyl-CoA_hydra/iso"/>
</dbReference>
<dbReference type="Gene3D" id="3.90.226.10">
    <property type="entry name" value="2-enoyl-CoA Hydratase, Chain A, domain 1"/>
    <property type="match status" value="2"/>
</dbReference>
<protein>
    <submittedName>
        <fullName evidence="2">ClpP/crotonase-like domain-containing protein</fullName>
    </submittedName>
</protein>
<reference evidence="2 3" key="1">
    <citation type="journal article" date="2021" name="Nat. Commun.">
        <title>Genetic determinants of endophytism in the Arabidopsis root mycobiome.</title>
        <authorList>
            <person name="Mesny F."/>
            <person name="Miyauchi S."/>
            <person name="Thiergart T."/>
            <person name="Pickel B."/>
            <person name="Atanasova L."/>
            <person name="Karlsson M."/>
            <person name="Huettel B."/>
            <person name="Barry K.W."/>
            <person name="Haridas S."/>
            <person name="Chen C."/>
            <person name="Bauer D."/>
            <person name="Andreopoulos W."/>
            <person name="Pangilinan J."/>
            <person name="LaButti K."/>
            <person name="Riley R."/>
            <person name="Lipzen A."/>
            <person name="Clum A."/>
            <person name="Drula E."/>
            <person name="Henrissat B."/>
            <person name="Kohler A."/>
            <person name="Grigoriev I.V."/>
            <person name="Martin F.M."/>
            <person name="Hacquard S."/>
        </authorList>
    </citation>
    <scope>NUCLEOTIDE SEQUENCE [LARGE SCALE GENOMIC DNA]</scope>
    <source>
        <strain evidence="2 3">MPI-CAGE-CH-0241</strain>
    </source>
</reference>
<organism evidence="2 3">
    <name type="scientific">Thelonectria olida</name>
    <dbReference type="NCBI Taxonomy" id="1576542"/>
    <lineage>
        <taxon>Eukaryota</taxon>
        <taxon>Fungi</taxon>
        <taxon>Dikarya</taxon>
        <taxon>Ascomycota</taxon>
        <taxon>Pezizomycotina</taxon>
        <taxon>Sordariomycetes</taxon>
        <taxon>Hypocreomycetidae</taxon>
        <taxon>Hypocreales</taxon>
        <taxon>Nectriaceae</taxon>
        <taxon>Thelonectria</taxon>
    </lineage>
</organism>
<dbReference type="EMBL" id="JAGPYM010000025">
    <property type="protein sequence ID" value="KAH6880822.1"/>
    <property type="molecule type" value="Genomic_DNA"/>
</dbReference>
<comment type="caution">
    <text evidence="2">The sequence shown here is derived from an EMBL/GenBank/DDBJ whole genome shotgun (WGS) entry which is preliminary data.</text>
</comment>
<dbReference type="Pfam" id="PF00378">
    <property type="entry name" value="ECH_1"/>
    <property type="match status" value="1"/>
</dbReference>
<keyword evidence="1" id="KW-0732">Signal</keyword>
<name>A0A9P8VVS6_9HYPO</name>
<dbReference type="SUPFAM" id="SSF52096">
    <property type="entry name" value="ClpP/crotonase"/>
    <property type="match status" value="1"/>
</dbReference>
<dbReference type="AlphaFoldDB" id="A0A9P8VVS6"/>
<feature type="signal peptide" evidence="1">
    <location>
        <begin position="1"/>
        <end position="20"/>
    </location>
</feature>
<proteinExistence type="predicted"/>
<keyword evidence="3" id="KW-1185">Reference proteome</keyword>
<dbReference type="CDD" id="cd06558">
    <property type="entry name" value="crotonase-like"/>
    <property type="match status" value="1"/>
</dbReference>
<evidence type="ECO:0000256" key="1">
    <source>
        <dbReference type="SAM" id="SignalP"/>
    </source>
</evidence>
<dbReference type="InterPro" id="IPR029045">
    <property type="entry name" value="ClpP/crotonase-like_dom_sf"/>
</dbReference>
<feature type="chain" id="PRO_5040156122" evidence="1">
    <location>
        <begin position="21"/>
        <end position="272"/>
    </location>
</feature>